<evidence type="ECO:0000313" key="1">
    <source>
        <dbReference type="EMBL" id="KAJ8879407.1"/>
    </source>
</evidence>
<dbReference type="EMBL" id="JARBHB010000007">
    <property type="protein sequence ID" value="KAJ8879407.1"/>
    <property type="molecule type" value="Genomic_DNA"/>
</dbReference>
<name>A0ABQ9H534_9NEOP</name>
<protein>
    <submittedName>
        <fullName evidence="1">Uncharacterized protein</fullName>
    </submittedName>
</protein>
<dbReference type="Proteomes" id="UP001159363">
    <property type="component" value="Chromosome 6"/>
</dbReference>
<reference evidence="1 2" key="1">
    <citation type="submission" date="2023-02" db="EMBL/GenBank/DDBJ databases">
        <title>LHISI_Scaffold_Assembly.</title>
        <authorList>
            <person name="Stuart O.P."/>
            <person name="Cleave R."/>
            <person name="Magrath M.J.L."/>
            <person name="Mikheyev A.S."/>
        </authorList>
    </citation>
    <scope>NUCLEOTIDE SEQUENCE [LARGE SCALE GENOMIC DNA]</scope>
    <source>
        <strain evidence="1">Daus_M_001</strain>
        <tissue evidence="1">Leg muscle</tissue>
    </source>
</reference>
<proteinExistence type="predicted"/>
<sequence>MGVCASYYFHKCRITKVNEEAFIRHVFDNADVNVRTLDGLNTFHAMGEYNVLRQLLALKPKFYINNYTSPYHHLTFWNQCPTRVEWLHEHH</sequence>
<evidence type="ECO:0000313" key="2">
    <source>
        <dbReference type="Proteomes" id="UP001159363"/>
    </source>
</evidence>
<gene>
    <name evidence="1" type="ORF">PR048_020015</name>
</gene>
<organism evidence="1 2">
    <name type="scientific">Dryococelus australis</name>
    <dbReference type="NCBI Taxonomy" id="614101"/>
    <lineage>
        <taxon>Eukaryota</taxon>
        <taxon>Metazoa</taxon>
        <taxon>Ecdysozoa</taxon>
        <taxon>Arthropoda</taxon>
        <taxon>Hexapoda</taxon>
        <taxon>Insecta</taxon>
        <taxon>Pterygota</taxon>
        <taxon>Neoptera</taxon>
        <taxon>Polyneoptera</taxon>
        <taxon>Phasmatodea</taxon>
        <taxon>Verophasmatodea</taxon>
        <taxon>Anareolatae</taxon>
        <taxon>Phasmatidae</taxon>
        <taxon>Eurycanthinae</taxon>
        <taxon>Dryococelus</taxon>
    </lineage>
</organism>
<keyword evidence="2" id="KW-1185">Reference proteome</keyword>
<comment type="caution">
    <text evidence="1">The sequence shown here is derived from an EMBL/GenBank/DDBJ whole genome shotgun (WGS) entry which is preliminary data.</text>
</comment>
<accession>A0ABQ9H534</accession>